<protein>
    <submittedName>
        <fullName evidence="2">Uncharacterized protein</fullName>
    </submittedName>
</protein>
<proteinExistence type="predicted"/>
<sequence length="40" mass="4466">MGLEKITISDALGDREVVAAFPLTDDDRSVAYRAWRDSQP</sequence>
<gene>
    <name evidence="1" type="ORF">UFOVP433_2</name>
    <name evidence="2" type="ORF">UFOVP702_5</name>
</gene>
<organism evidence="2">
    <name type="scientific">uncultured Caudovirales phage</name>
    <dbReference type="NCBI Taxonomy" id="2100421"/>
    <lineage>
        <taxon>Viruses</taxon>
        <taxon>Duplodnaviria</taxon>
        <taxon>Heunggongvirae</taxon>
        <taxon>Uroviricota</taxon>
        <taxon>Caudoviricetes</taxon>
        <taxon>Peduoviridae</taxon>
        <taxon>Maltschvirus</taxon>
        <taxon>Maltschvirus maltsch</taxon>
    </lineage>
</organism>
<dbReference type="EMBL" id="LR796681">
    <property type="protein sequence ID" value="CAB4158366.1"/>
    <property type="molecule type" value="Genomic_DNA"/>
</dbReference>
<accession>A0A6J5NL04</accession>
<evidence type="ECO:0000313" key="1">
    <source>
        <dbReference type="EMBL" id="CAB4142325.1"/>
    </source>
</evidence>
<evidence type="ECO:0000313" key="2">
    <source>
        <dbReference type="EMBL" id="CAB4158366.1"/>
    </source>
</evidence>
<reference evidence="2" key="1">
    <citation type="submission" date="2020-04" db="EMBL/GenBank/DDBJ databases">
        <authorList>
            <person name="Chiriac C."/>
            <person name="Salcher M."/>
            <person name="Ghai R."/>
            <person name="Kavagutti S V."/>
        </authorList>
    </citation>
    <scope>NUCLEOTIDE SEQUENCE</scope>
</reference>
<dbReference type="EMBL" id="LR796410">
    <property type="protein sequence ID" value="CAB4142325.1"/>
    <property type="molecule type" value="Genomic_DNA"/>
</dbReference>
<name>A0A6J5NL04_9CAUD</name>